<keyword evidence="1" id="KW-0808">Transferase</keyword>
<dbReference type="Pfam" id="PF03492">
    <property type="entry name" value="Methyltransf_7"/>
    <property type="match status" value="2"/>
</dbReference>
<dbReference type="GO" id="GO:0008168">
    <property type="term" value="F:methyltransferase activity"/>
    <property type="evidence" value="ECO:0007669"/>
    <property type="project" value="UniProtKB-KW"/>
</dbReference>
<reference evidence="1 2" key="1">
    <citation type="submission" date="2020-12" db="EMBL/GenBank/DDBJ databases">
        <title>Concerted genomic and epigenomic changes stabilize Arabidopsis allopolyploids.</title>
        <authorList>
            <person name="Chen Z."/>
        </authorList>
    </citation>
    <scope>NUCLEOTIDE SEQUENCE [LARGE SCALE GENOMIC DNA]</scope>
    <source>
        <strain evidence="1">As9502</strain>
        <tissue evidence="1">Leaf</tissue>
    </source>
</reference>
<protein>
    <submittedName>
        <fullName evidence="1">S-adenosyl-L-methionine-dependent methyltransferase</fullName>
    </submittedName>
</protein>
<dbReference type="EMBL" id="JAEFBJ010000005">
    <property type="protein sequence ID" value="KAG7611075.1"/>
    <property type="molecule type" value="Genomic_DNA"/>
</dbReference>
<dbReference type="PANTHER" id="PTHR31009">
    <property type="entry name" value="S-ADENOSYL-L-METHIONINE:CARBOXYL METHYLTRANSFERASE FAMILY PROTEIN"/>
    <property type="match status" value="1"/>
</dbReference>
<sequence>MSTSSHMYPMSSGHDQHSYIHNSTYQKEAISSAEEKTRQCILEKLDLQLSSNFSTFRIADFGCSIGPNTFHVAQSIIDTVKIKQLKENNENSLVPLEFQVFFNDQPTNDFNTLFRTQPPPPEREYFSVGVPGSFYGRVLPRNIIHIGHTSYTTHWLSKVPDNVCDKKSMAWNKNYIQCNNFLEEVTKAYKVQFIKDMEIFLDARAEELVPGGLMIVIGECLPDGVSLYETWQGYVMDTIGDCLMDMAKSGITSEEKIDLFSLPVYFPQFSELKGEIEKNGSFTIELMETTSHPLEGEHKQRTMPISSQSYPMSSGDDQHSYIRNSSYQKAAIDGAEKKTRACVLEKMDLQLNSNLSTYRIADFGCSTGPNTFQAVQNIIDMVKLKHLKENNENSLLPLEFQVFFNDQPNNDFNTLFRTQSPSSEREYFSVGVPGSFYGRVLPRNSIHIGNTSYTTHWLSKVPKHVCDNKSPAWNKNYIHCNNLLEDVTKAYKVQFIEDMGAFIDARAEELVPGGLMIILGQCLPDGVPMYETWQGNVFDTVGDCLMDMAKLGVTSEEKIESFSLPMYFPQFSEVRGVIEHNGSFTIELMETISHPLDDTPLTNDFITSTFRAFLTTIVEKHFGDGAVNELFNQLAKKLTMHPIDFKMWKKQVVYYIVLKRK</sequence>
<comment type="caution">
    <text evidence="1">The sequence shown here is derived from an EMBL/GenBank/DDBJ whole genome shotgun (WGS) entry which is preliminary data.</text>
</comment>
<gene>
    <name evidence="1" type="ORF">ISN44_As05g031900</name>
</gene>
<organism evidence="1 2">
    <name type="scientific">Arabidopsis suecica</name>
    <name type="common">Swedish thale-cress</name>
    <name type="synonym">Cardaminopsis suecica</name>
    <dbReference type="NCBI Taxonomy" id="45249"/>
    <lineage>
        <taxon>Eukaryota</taxon>
        <taxon>Viridiplantae</taxon>
        <taxon>Streptophyta</taxon>
        <taxon>Embryophyta</taxon>
        <taxon>Tracheophyta</taxon>
        <taxon>Spermatophyta</taxon>
        <taxon>Magnoliopsida</taxon>
        <taxon>eudicotyledons</taxon>
        <taxon>Gunneridae</taxon>
        <taxon>Pentapetalae</taxon>
        <taxon>rosids</taxon>
        <taxon>malvids</taxon>
        <taxon>Brassicales</taxon>
        <taxon>Brassicaceae</taxon>
        <taxon>Camelineae</taxon>
        <taxon>Arabidopsis</taxon>
    </lineage>
</organism>
<keyword evidence="1" id="KW-0489">Methyltransferase</keyword>
<evidence type="ECO:0000313" key="2">
    <source>
        <dbReference type="Proteomes" id="UP000694251"/>
    </source>
</evidence>
<dbReference type="AlphaFoldDB" id="A0A8T2DG66"/>
<proteinExistence type="predicted"/>
<dbReference type="Proteomes" id="UP000694251">
    <property type="component" value="Chromosome 5"/>
</dbReference>
<dbReference type="OrthoDB" id="1890922at2759"/>
<evidence type="ECO:0000313" key="1">
    <source>
        <dbReference type="EMBL" id="KAG7611075.1"/>
    </source>
</evidence>
<name>A0A8T2DG66_ARASU</name>
<accession>A0A8T2DG66</accession>
<keyword evidence="2" id="KW-1185">Reference proteome</keyword>
<dbReference type="InterPro" id="IPR005299">
    <property type="entry name" value="MeTrfase_7"/>
</dbReference>
<dbReference type="GO" id="GO:0032259">
    <property type="term" value="P:methylation"/>
    <property type="evidence" value="ECO:0007669"/>
    <property type="project" value="UniProtKB-KW"/>
</dbReference>